<dbReference type="NCBIfam" id="NF010068">
    <property type="entry name" value="PRK13548.1"/>
    <property type="match status" value="1"/>
</dbReference>
<evidence type="ECO:0000313" key="7">
    <source>
        <dbReference type="EMBL" id="CTQ65619.1"/>
    </source>
</evidence>
<sequence>MSNHSVLTQNVAAPVKSLDVRDVKVTLGSSCIVNDMSFNVYAGELLAIIGPSGSGKTTLLKAITGERPYSGSIQLGGHEVASLSPEAQALARGVLPQASHLSFPLTVSEVIGLGILDRRQGRLARAHRIAEALALVGLPGFEARTYQDLSGGEQQRAHLARVICQVWDPVAADGTPRWLFLDEPVSSLDIKHQYQIMKLAKDYARRGGGVIAVMHDLNLTAAFADKILVMKNGSKVRHGSLEDVFSEKTLTPTFEMPLEITRSKEGRFQVTPQLAELIWYSEAHAESTTPQHQAPLFPG</sequence>
<evidence type="ECO:0000313" key="8">
    <source>
        <dbReference type="Proteomes" id="UP000053235"/>
    </source>
</evidence>
<evidence type="ECO:0000256" key="2">
    <source>
        <dbReference type="ARBA" id="ARBA00022741"/>
    </source>
</evidence>
<keyword evidence="4" id="KW-1278">Translocase</keyword>
<keyword evidence="2" id="KW-0547">Nucleotide-binding</keyword>
<keyword evidence="7" id="KW-0378">Hydrolase</keyword>
<dbReference type="PROSITE" id="PS50893">
    <property type="entry name" value="ABC_TRANSPORTER_2"/>
    <property type="match status" value="1"/>
</dbReference>
<dbReference type="InterPro" id="IPR003439">
    <property type="entry name" value="ABC_transporter-like_ATP-bd"/>
</dbReference>
<organism evidence="7 8">
    <name type="scientific">Roseibium alexandrii</name>
    <dbReference type="NCBI Taxonomy" id="388408"/>
    <lineage>
        <taxon>Bacteria</taxon>
        <taxon>Pseudomonadati</taxon>
        <taxon>Pseudomonadota</taxon>
        <taxon>Alphaproteobacteria</taxon>
        <taxon>Hyphomicrobiales</taxon>
        <taxon>Stappiaceae</taxon>
        <taxon>Roseibium</taxon>
    </lineage>
</organism>
<dbReference type="EC" id="3.6.3.-" evidence="7"/>
<dbReference type="SUPFAM" id="SSF52540">
    <property type="entry name" value="P-loop containing nucleoside triphosphate hydrolases"/>
    <property type="match status" value="1"/>
</dbReference>
<name>A0A0M6ZS64_9HYPH</name>
<dbReference type="OrthoDB" id="9805601at2"/>
<keyword evidence="1" id="KW-0813">Transport</keyword>
<protein>
    <submittedName>
        <fullName evidence="7">Hemin import ATP-binding protein HmuV</fullName>
        <ecNumber evidence="7">3.6.3.-</ecNumber>
    </submittedName>
</protein>
<dbReference type="EMBL" id="CXWD01000003">
    <property type="protein sequence ID" value="CTQ65619.1"/>
    <property type="molecule type" value="Genomic_DNA"/>
</dbReference>
<feature type="domain" description="ABC transporter" evidence="6">
    <location>
        <begin position="18"/>
        <end position="257"/>
    </location>
</feature>
<keyword evidence="3 7" id="KW-0067">ATP-binding</keyword>
<dbReference type="Gene3D" id="3.40.50.300">
    <property type="entry name" value="P-loop containing nucleotide triphosphate hydrolases"/>
    <property type="match status" value="1"/>
</dbReference>
<evidence type="ECO:0000259" key="6">
    <source>
        <dbReference type="PROSITE" id="PS50893"/>
    </source>
</evidence>
<dbReference type="PANTHER" id="PTHR42794:SF1">
    <property type="entry name" value="HEMIN IMPORT ATP-BINDING PROTEIN HMUV"/>
    <property type="match status" value="1"/>
</dbReference>
<dbReference type="SMART" id="SM00382">
    <property type="entry name" value="AAA"/>
    <property type="match status" value="1"/>
</dbReference>
<gene>
    <name evidence="7" type="primary">hmuV</name>
    <name evidence="7" type="ORF">LAX5112_00698</name>
</gene>
<dbReference type="STRING" id="388408.LAX5112_00698"/>
<accession>A0A0M6ZS64</accession>
<dbReference type="AlphaFoldDB" id="A0A0M6ZS64"/>
<dbReference type="GO" id="GO:0005524">
    <property type="term" value="F:ATP binding"/>
    <property type="evidence" value="ECO:0007669"/>
    <property type="project" value="UniProtKB-KW"/>
</dbReference>
<reference evidence="8" key="1">
    <citation type="submission" date="2015-07" db="EMBL/GenBank/DDBJ databases">
        <authorList>
            <person name="Rodrigo-Torres Lidia"/>
            <person name="Arahal R.David."/>
        </authorList>
    </citation>
    <scope>NUCLEOTIDE SEQUENCE [LARGE SCALE GENOMIC DNA]</scope>
    <source>
        <strain evidence="8">CECT 5112</strain>
    </source>
</reference>
<evidence type="ECO:0000256" key="5">
    <source>
        <dbReference type="ARBA" id="ARBA00037066"/>
    </source>
</evidence>
<evidence type="ECO:0000256" key="4">
    <source>
        <dbReference type="ARBA" id="ARBA00022967"/>
    </source>
</evidence>
<dbReference type="RefSeq" id="WP_055670637.1">
    <property type="nucleotide sequence ID" value="NZ_CXWD01000003.1"/>
</dbReference>
<comment type="function">
    <text evidence="5">Part of the ABC transporter complex HmuTUV involved in hemin import. Responsible for energy coupling to the transport system.</text>
</comment>
<evidence type="ECO:0000256" key="3">
    <source>
        <dbReference type="ARBA" id="ARBA00022840"/>
    </source>
</evidence>
<dbReference type="GO" id="GO:0016887">
    <property type="term" value="F:ATP hydrolysis activity"/>
    <property type="evidence" value="ECO:0007669"/>
    <property type="project" value="InterPro"/>
</dbReference>
<keyword evidence="8" id="KW-1185">Reference proteome</keyword>
<dbReference type="PANTHER" id="PTHR42794">
    <property type="entry name" value="HEMIN IMPORT ATP-BINDING PROTEIN HMUV"/>
    <property type="match status" value="1"/>
</dbReference>
<dbReference type="Proteomes" id="UP000053235">
    <property type="component" value="Unassembled WGS sequence"/>
</dbReference>
<evidence type="ECO:0000256" key="1">
    <source>
        <dbReference type="ARBA" id="ARBA00022448"/>
    </source>
</evidence>
<dbReference type="CDD" id="cd03214">
    <property type="entry name" value="ABC_Iron-Siderophores_B12_Hemin"/>
    <property type="match status" value="1"/>
</dbReference>
<dbReference type="InterPro" id="IPR003593">
    <property type="entry name" value="AAA+_ATPase"/>
</dbReference>
<dbReference type="InterPro" id="IPR027417">
    <property type="entry name" value="P-loop_NTPase"/>
</dbReference>
<dbReference type="Pfam" id="PF00005">
    <property type="entry name" value="ABC_tran"/>
    <property type="match status" value="1"/>
</dbReference>
<proteinExistence type="predicted"/>